<gene>
    <name evidence="1" type="ORF">MarFTMF_238</name>
</gene>
<reference evidence="1" key="1">
    <citation type="submission" date="2023-07" db="EMBL/GenBank/DDBJ databases">
        <authorList>
            <person name="Xia Y."/>
        </authorList>
    </citation>
    <scope>NUCLEOTIDE SEQUENCE</scope>
    <source>
        <strain evidence="1">F</strain>
    </source>
</reference>
<proteinExistence type="predicted"/>
<dbReference type="EMBL" id="OR343188">
    <property type="protein sequence ID" value="WNL49754.1"/>
    <property type="molecule type" value="Genomic_DNA"/>
</dbReference>
<dbReference type="InterPro" id="IPR027417">
    <property type="entry name" value="P-loop_NTPase"/>
</dbReference>
<accession>A0AA96IYQ3</accession>
<name>A0AA96IYQ3_9VIRU</name>
<dbReference type="SUPFAM" id="SSF52540">
    <property type="entry name" value="P-loop containing nucleoside triphosphate hydrolases"/>
    <property type="match status" value="1"/>
</dbReference>
<protein>
    <recommendedName>
        <fullName evidence="2">P-loop ATPase/GTPase</fullName>
    </recommendedName>
</protein>
<organism evidence="1">
    <name type="scientific">Marseillevirus sp</name>
    <dbReference type="NCBI Taxonomy" id="2809551"/>
    <lineage>
        <taxon>Viruses</taxon>
        <taxon>Varidnaviria</taxon>
        <taxon>Bamfordvirae</taxon>
        <taxon>Nucleocytoviricota</taxon>
        <taxon>Megaviricetes</taxon>
        <taxon>Pimascovirales</taxon>
        <taxon>Pimascovirales incertae sedis</taxon>
        <taxon>Marseilleviridae</taxon>
        <taxon>Marseillevirus</taxon>
    </lineage>
</organism>
<sequence length="212" mass="23901">MQDNKNILVHLRGAIGCGKTTYANKLKKFVEGNNGRCFVAGTNELCGQGKTPQQASSIVEQEIREWLEGVTLVQLNVLVVDTCGEKKHQTVFGVDMSSWKSVDVFPNKTQNLKGYLSWSLRNVLERPKFKKGCGYWLNPKDNGPEGVEFCYKLHKEKAQALFGRKGYPNLFPGKGECPRKIQDALNHLKASADFYAMELKRLGEPDFSWVLE</sequence>
<evidence type="ECO:0008006" key="2">
    <source>
        <dbReference type="Google" id="ProtNLM"/>
    </source>
</evidence>
<evidence type="ECO:0000313" key="1">
    <source>
        <dbReference type="EMBL" id="WNL49754.1"/>
    </source>
</evidence>